<dbReference type="Pfam" id="PF11597">
    <property type="entry name" value="Med13_N"/>
    <property type="match status" value="1"/>
</dbReference>
<keyword evidence="6 11" id="KW-0010">Activator</keyword>
<evidence type="ECO:0000256" key="7">
    <source>
        <dbReference type="ARBA" id="ARBA00023163"/>
    </source>
</evidence>
<reference evidence="16 17" key="1">
    <citation type="journal article" date="2011" name="PLoS Genet.">
        <title>Finished genome of the fungal wheat pathogen Mycosphaerella graminicola reveals dispensome structure, chromosome plasticity, and stealth pathogenesis.</title>
        <authorList>
            <person name="Goodwin S.B."/>
            <person name="Ben M'barek S."/>
            <person name="Dhillon B."/>
            <person name="Wittenberg A.H.J."/>
            <person name="Crane C.F."/>
            <person name="Hane J.K."/>
            <person name="Foster A.J."/>
            <person name="Van der Lee T.A.J."/>
            <person name="Grimwood J."/>
            <person name="Aerts A."/>
            <person name="Antoniw J."/>
            <person name="Bailey A."/>
            <person name="Bluhm B."/>
            <person name="Bowler J."/>
            <person name="Bristow J."/>
            <person name="van der Burgt A."/>
            <person name="Canto-Canche B."/>
            <person name="Churchill A.C.L."/>
            <person name="Conde-Ferraez L."/>
            <person name="Cools H.J."/>
            <person name="Coutinho P.M."/>
            <person name="Csukai M."/>
            <person name="Dehal P."/>
            <person name="De Wit P."/>
            <person name="Donzelli B."/>
            <person name="van de Geest H.C."/>
            <person name="van Ham R.C.H.J."/>
            <person name="Hammond-Kosack K.E."/>
            <person name="Henrissat B."/>
            <person name="Kilian A."/>
            <person name="Kobayashi A.K."/>
            <person name="Koopmann E."/>
            <person name="Kourmpetis Y."/>
            <person name="Kuzniar A."/>
            <person name="Lindquist E."/>
            <person name="Lombard V."/>
            <person name="Maliepaard C."/>
            <person name="Martins N."/>
            <person name="Mehrabi R."/>
            <person name="Nap J.P.H."/>
            <person name="Ponomarenko A."/>
            <person name="Rudd J.J."/>
            <person name="Salamov A."/>
            <person name="Schmutz J."/>
            <person name="Schouten H.J."/>
            <person name="Shapiro H."/>
            <person name="Stergiopoulos I."/>
            <person name="Torriani S.F.F."/>
            <person name="Tu H."/>
            <person name="de Vries R.P."/>
            <person name="Waalwijk C."/>
            <person name="Ware S.B."/>
            <person name="Wiebenga A."/>
            <person name="Zwiers L.-H."/>
            <person name="Oliver R.P."/>
            <person name="Grigoriev I.V."/>
            <person name="Kema G.H.J."/>
        </authorList>
    </citation>
    <scope>NUCLEOTIDE SEQUENCE [LARGE SCALE GENOMIC DNA]</scope>
    <source>
        <strain evidence="17">CBS 115943 / IPO323</strain>
    </source>
</reference>
<dbReference type="GO" id="GO:0016592">
    <property type="term" value="C:mediator complex"/>
    <property type="evidence" value="ECO:0007669"/>
    <property type="project" value="InterPro"/>
</dbReference>
<dbReference type="RefSeq" id="XP_003852955.1">
    <property type="nucleotide sequence ID" value="XM_003852907.1"/>
</dbReference>
<dbReference type="eggNOG" id="KOG3600">
    <property type="taxonomic scope" value="Eukaryota"/>
</dbReference>
<feature type="domain" description="Mediator complex subunit Med13 N-terminal" evidence="14">
    <location>
        <begin position="249"/>
        <end position="461"/>
    </location>
</feature>
<gene>
    <name evidence="16" type="ORF">MYCGRDRAFT_109073</name>
</gene>
<dbReference type="InterPro" id="IPR021643">
    <property type="entry name" value="Mediator_Med13_N"/>
</dbReference>
<organism evidence="16 17">
    <name type="scientific">Zymoseptoria tritici (strain CBS 115943 / IPO323)</name>
    <name type="common">Speckled leaf blotch fungus</name>
    <name type="synonym">Septoria tritici</name>
    <dbReference type="NCBI Taxonomy" id="336722"/>
    <lineage>
        <taxon>Eukaryota</taxon>
        <taxon>Fungi</taxon>
        <taxon>Dikarya</taxon>
        <taxon>Ascomycota</taxon>
        <taxon>Pezizomycotina</taxon>
        <taxon>Dothideomycetes</taxon>
        <taxon>Dothideomycetidae</taxon>
        <taxon>Mycosphaerellales</taxon>
        <taxon>Mycosphaerellaceae</taxon>
        <taxon>Zymoseptoria</taxon>
    </lineage>
</organism>
<evidence type="ECO:0000256" key="6">
    <source>
        <dbReference type="ARBA" id="ARBA00023159"/>
    </source>
</evidence>
<feature type="compositionally biased region" description="Acidic residues" evidence="12">
    <location>
        <begin position="893"/>
        <end position="902"/>
    </location>
</feature>
<evidence type="ECO:0000256" key="1">
    <source>
        <dbReference type="ARBA" id="ARBA00004123"/>
    </source>
</evidence>
<evidence type="ECO:0000259" key="15">
    <source>
        <dbReference type="Pfam" id="PF18296"/>
    </source>
</evidence>
<evidence type="ECO:0000256" key="4">
    <source>
        <dbReference type="ARBA" id="ARBA00022491"/>
    </source>
</evidence>
<evidence type="ECO:0000313" key="17">
    <source>
        <dbReference type="Proteomes" id="UP000008062"/>
    </source>
</evidence>
<dbReference type="SUPFAM" id="SSF52540">
    <property type="entry name" value="P-loop containing nucleoside triphosphate hydrolases"/>
    <property type="match status" value="1"/>
</dbReference>
<dbReference type="KEGG" id="ztr:MYCGRDRAFT_109073"/>
<keyword evidence="8 11" id="KW-0539">Nucleus</keyword>
<keyword evidence="17" id="KW-1185">Reference proteome</keyword>
<feature type="domain" description="MID" evidence="15">
    <location>
        <begin position="1104"/>
        <end position="1282"/>
    </location>
</feature>
<feature type="region of interest" description="Disordered" evidence="12">
    <location>
        <begin position="582"/>
        <end position="615"/>
    </location>
</feature>
<dbReference type="GO" id="GO:0045944">
    <property type="term" value="P:positive regulation of transcription by RNA polymerase II"/>
    <property type="evidence" value="ECO:0007669"/>
    <property type="project" value="TreeGrafter"/>
</dbReference>
<dbReference type="InterPro" id="IPR009401">
    <property type="entry name" value="Med13_C"/>
</dbReference>
<dbReference type="PANTHER" id="PTHR48249">
    <property type="entry name" value="MEDIATOR OF RNA POLYMERASE II TRANSCRIPTION SUBUNIT 13"/>
    <property type="match status" value="1"/>
</dbReference>
<evidence type="ECO:0000259" key="13">
    <source>
        <dbReference type="Pfam" id="PF06333"/>
    </source>
</evidence>
<dbReference type="HOGENOM" id="CLU_002210_1_0_1"/>
<feature type="region of interest" description="Disordered" evidence="12">
    <location>
        <begin position="1436"/>
        <end position="1489"/>
    </location>
</feature>
<comment type="subunit">
    <text evidence="11">Component of the SRB8-11 complex, which itself associates with the Mediator complex.</text>
</comment>
<evidence type="ECO:0000256" key="5">
    <source>
        <dbReference type="ARBA" id="ARBA00023015"/>
    </source>
</evidence>
<feature type="region of interest" description="Disordered" evidence="12">
    <location>
        <begin position="221"/>
        <end position="246"/>
    </location>
</feature>
<evidence type="ECO:0000256" key="8">
    <source>
        <dbReference type="ARBA" id="ARBA00023242"/>
    </source>
</evidence>
<dbReference type="GeneID" id="13400425"/>
<comment type="subcellular location">
    <subcellularLocation>
        <location evidence="1 11">Nucleus</location>
    </subcellularLocation>
</comment>
<dbReference type="GO" id="GO:0003713">
    <property type="term" value="F:transcription coactivator activity"/>
    <property type="evidence" value="ECO:0007669"/>
    <property type="project" value="TreeGrafter"/>
</dbReference>
<keyword evidence="4 11" id="KW-0678">Repressor</keyword>
<evidence type="ECO:0000313" key="16">
    <source>
        <dbReference type="EMBL" id="EGP87931.1"/>
    </source>
</evidence>
<dbReference type="Pfam" id="PF18296">
    <property type="entry name" value="MID_MedPIWI"/>
    <property type="match status" value="1"/>
</dbReference>
<dbReference type="Gene3D" id="3.40.50.300">
    <property type="entry name" value="P-loop containing nucleotide triphosphate hydrolases"/>
    <property type="match status" value="1"/>
</dbReference>
<dbReference type="OrthoDB" id="103819at2759"/>
<dbReference type="STRING" id="336722.F9X9H7"/>
<dbReference type="PANTHER" id="PTHR48249:SF3">
    <property type="entry name" value="MEDIATOR OF RNA POLYMERASE II TRANSCRIPTION SUBUNIT 13"/>
    <property type="match status" value="1"/>
</dbReference>
<dbReference type="OMA" id="DRCTLFG"/>
<dbReference type="EMBL" id="CM001199">
    <property type="protein sequence ID" value="EGP87931.1"/>
    <property type="molecule type" value="Genomic_DNA"/>
</dbReference>
<evidence type="ECO:0000256" key="3">
    <source>
        <dbReference type="ARBA" id="ARBA00019618"/>
    </source>
</evidence>
<proteinExistence type="inferred from homology"/>
<feature type="compositionally biased region" description="Acidic residues" evidence="12">
    <location>
        <begin position="842"/>
        <end position="859"/>
    </location>
</feature>
<evidence type="ECO:0000256" key="2">
    <source>
        <dbReference type="ARBA" id="ARBA00009354"/>
    </source>
</evidence>
<evidence type="ECO:0000256" key="12">
    <source>
        <dbReference type="SAM" id="MobiDB-lite"/>
    </source>
</evidence>
<evidence type="ECO:0000256" key="11">
    <source>
        <dbReference type="RuleBase" id="RU364134"/>
    </source>
</evidence>
<name>F9X9H7_ZYMTI</name>
<sequence length="1631" mass="178935">MTAPFKRSRPMRVLALGMSRTGTQSVSNALSQLGYDRVYHGHDMGDDAASVYTWRDLWRRKQQHGSARITSQDFDQVLGVCEAVTDAPSVLFWSELMDAYPDATIVLVIRDTEKWYGSFSSVCIDPYCSKRSRLVQSGVRLRLFPYNVLAFLPEMFMGYFQAKTEEQFRSNARVIYEQHNASIVARAENEGRPLLQMRLEDGYEPLCKFLDKSVPDAAFPRGNDAASLRSKTLRDERAGSTQKPKEARKAVSHLRREKVLCAIVEQDIYIFGDVNPEHTLELENTYDLVEEGTVCSQDETISVDTKDIFLDAVEHAIAFSLAVDPAITYVAPWTWLYHDSEAENGSDADSGSIIKMYAEYTPTAALLLVPEILPASWLPIGHADAQVGSHIILAPRGIPARRIAEARRRVSPDNAWKAKVSEVLQLDAIQTDDDTVWISVELQDSAGLCCLWPAELCLAPFTATNLDFCATTRQSDWRRWLVGLEEEDAFRNPLAVAEEWFKGAGEREQAVQNAVKASTGDPHSSQNLVSTAANDEEAMTSPPFMQRALDQQTAVSGIYPTPPDGMAQAPQTAQINLGATPSVAHTDNTMSGVEMTSNTNDHAQSNGSDPDQSLDREDFELNQEDLFGDNSGGVEFGEDAVDDADFNFFDEPDDEPEQGTVASTEMDDESTHEHELDPVIAQDTVTESQAALDDIPAATAVDSAVSENLTLPTCNDIAGDVILAVGSDDSRFATHTSEPEKALSPFGIRERLLPPPVPASLANTDSKDSAKYRKHSTFAPIVFKDSFNLGPKYADTRLEDDEAQRPIVKSKVPNINLPPVKKKSRLLRQKADMEYRMTDPNSESEEDSYESASSDSDDELPPKLPWDTRKRKRPSDDDRLQPLASSMERMLSDDDPGDDSEATESQHDADTMLEKCLPRASSGGISVSFKNPFDNYSGCGPKNASGEESGDSIRNVEELFSLRKEDLIYVAQIVHEQAMSMSRSSVAEQDLFSNGGPDPEKAQCGRMSIAKAVESVFPDFEICDLVQLAATRDQAPRLTVPVKTPQGQPRMPQRSDSQIVLGPDYFPLPSPYVRIQRGADDWEMTSTCLSFWETLGLGPTNGPKNVRAFCVFPFNEDLQHLVEQFMGDLGTSYENCKLGSYVHLRNVSDASLDSFEDGMAPVEVNEEGDSVEGLLKAYATTCAELGKVLSTIGHEESDRTIVVYMLNPFSGRQALQHLCACFWVLFKAYRDNVPKALRNQCGSDIVLQVLPMKLVASFDELVMPEAKEMALLAREVYDRCPPSSSHNSETLSALPILAAPSVELANAAPKRIAFQLAAEPPSDLLHEGSILHLAYACSQDGHWLTVAWIDNTGQHQSTASFCLRGKTFSEVAEDVWGRTREILAARQVTWRVFIVTPDAMDTSLSQCWRSITSRRRPHPLCVTLLSVQLDPILHLSPPAPPSDTQITWPTADGGFLTPASTPQAGNLTSSPNPGGDSTAPPTPAPSETMTAASIAENDPDAYLTDLTDETWGVLLSPKLAPFASSFPGQANGALFRRGDPSPGEALPSLGVSVHWTIQVKPSGGVDDGSVKQAELTCREVLKMYRGLSVLTKARGLDGGRRGTEWVTPVHVAMVVRGVEGLEGFLEKGGET</sequence>
<feature type="domain" description="Mediator complex subunit Med13 C-terminal" evidence="13">
    <location>
        <begin position="1299"/>
        <end position="1614"/>
    </location>
</feature>
<evidence type="ECO:0000259" key="14">
    <source>
        <dbReference type="Pfam" id="PF11597"/>
    </source>
</evidence>
<dbReference type="Proteomes" id="UP000008062">
    <property type="component" value="Chromosome 4"/>
</dbReference>
<feature type="compositionally biased region" description="Polar residues" evidence="12">
    <location>
        <begin position="582"/>
        <end position="611"/>
    </location>
</feature>
<keyword evidence="7 11" id="KW-0804">Transcription</keyword>
<feature type="region of interest" description="Disordered" evidence="12">
    <location>
        <begin position="798"/>
        <end position="908"/>
    </location>
</feature>
<dbReference type="InterPro" id="IPR027417">
    <property type="entry name" value="P-loop_NTPase"/>
</dbReference>
<dbReference type="Pfam" id="PF17784">
    <property type="entry name" value="Sulfotransfer_4"/>
    <property type="match status" value="1"/>
</dbReference>
<accession>F9X9H7</accession>
<comment type="similarity">
    <text evidence="2 11">Belongs to the Mediator complex subunit 13 family.</text>
</comment>
<evidence type="ECO:0000256" key="9">
    <source>
        <dbReference type="ARBA" id="ARBA00025661"/>
    </source>
</evidence>
<dbReference type="InParanoid" id="F9X9H7"/>
<dbReference type="InterPro" id="IPR041285">
    <property type="entry name" value="MID_MedPIWI"/>
</dbReference>
<dbReference type="InterPro" id="IPR051139">
    <property type="entry name" value="Mediator_complx_sub13"/>
</dbReference>
<feature type="compositionally biased region" description="Polar residues" evidence="12">
    <location>
        <begin position="1458"/>
        <end position="1472"/>
    </location>
</feature>
<dbReference type="Pfam" id="PF06333">
    <property type="entry name" value="Med13_C"/>
    <property type="match status" value="1"/>
</dbReference>
<dbReference type="InterPro" id="IPR040632">
    <property type="entry name" value="Sulfotransfer_4"/>
</dbReference>
<protein>
    <recommendedName>
        <fullName evidence="3 11">Mediator of RNA polymerase II transcription subunit 13</fullName>
    </recommendedName>
    <alternativeName>
        <fullName evidence="10 11">Mediator complex subunit 13</fullName>
    </alternativeName>
</protein>
<comment type="function">
    <text evidence="9 11">Component of the SRB8-11 complex. The SRB8-11 complex is a regulatory module of the Mediator complex which is itself involved in regulation of basal and activated RNA polymerase II-dependent transcription. The SRB8-11 complex may be involved in the transcriptional repression of a subset of genes regulated by Mediator. It may inhibit the association of the Mediator complex with RNA polymerase II to form the holoenzyme complex.</text>
</comment>
<keyword evidence="5 11" id="KW-0805">Transcription regulation</keyword>
<feature type="compositionally biased region" description="Basic and acidic residues" evidence="12">
    <location>
        <begin position="232"/>
        <end position="246"/>
    </location>
</feature>
<evidence type="ECO:0000256" key="10">
    <source>
        <dbReference type="ARBA" id="ARBA00032008"/>
    </source>
</evidence>
<feature type="region of interest" description="Disordered" evidence="12">
    <location>
        <begin position="650"/>
        <end position="672"/>
    </location>
</feature>